<proteinExistence type="predicted"/>
<name>A0A9W6XUA6_9STRA</name>
<dbReference type="AlphaFoldDB" id="A0A9W6XUA6"/>
<keyword evidence="3" id="KW-1185">Reference proteome</keyword>
<dbReference type="PANTHER" id="PTHR33946">
    <property type="match status" value="1"/>
</dbReference>
<feature type="region of interest" description="Disordered" evidence="1">
    <location>
        <begin position="409"/>
        <end position="449"/>
    </location>
</feature>
<dbReference type="EMBL" id="BSXT01001798">
    <property type="protein sequence ID" value="GMF45240.1"/>
    <property type="molecule type" value="Genomic_DNA"/>
</dbReference>
<evidence type="ECO:0000313" key="2">
    <source>
        <dbReference type="EMBL" id="GMF45240.1"/>
    </source>
</evidence>
<evidence type="ECO:0000256" key="1">
    <source>
        <dbReference type="SAM" id="MobiDB-lite"/>
    </source>
</evidence>
<dbReference type="Proteomes" id="UP001165121">
    <property type="component" value="Unassembled WGS sequence"/>
</dbReference>
<dbReference type="OrthoDB" id="92096at2759"/>
<protein>
    <submittedName>
        <fullName evidence="2">Unnamed protein product</fullName>
    </submittedName>
</protein>
<gene>
    <name evidence="2" type="ORF">Pfra01_001610400</name>
</gene>
<sequence length="474" mass="51133">MKGFVPVVVAAAKISSVSGAHEYVNFIPTLTTISNDDTYHMKHVHVVHARVQGDAPVWYGSRSAFASKYGGSSDADHFRGALDSVNTASVEGALKYVQSEGINYNTRSANDRCWRKNGIKWIVFYDIVFAQTNETLAQYEAEYGPYMAMDSGQCTPDAGNFTDTCLSVNGDVSRGIATIGPFIGGKSRDDDPRAPYPNCWWYSFPNSCILKKWPPNVPTKDDQCRADTRRGLCEFDKLPDGITCTYNYRILGYVPIDDVVGITNMKDSTGANYADFSQFCQDGNVEFNAKEDGVWIESIPFWMNPQDASANAERAQKVLDAYSTLLTSGSTQIAINDVAKMQSLPVVADLTKENPPCYENDKACANAPNGCKRDLFSQICTICSSSNEECIVAPSSFTFPTLAKATVPENSATSSQTGSTSATSSQTGGSTSSDESTPTPTPTSATIATTSDAEKMSAAVCGLIASLGIFFLMA</sequence>
<comment type="caution">
    <text evidence="2">The sequence shown here is derived from an EMBL/GenBank/DDBJ whole genome shotgun (WGS) entry which is preliminary data.</text>
</comment>
<feature type="compositionally biased region" description="Low complexity" evidence="1">
    <location>
        <begin position="411"/>
        <end position="449"/>
    </location>
</feature>
<reference evidence="2" key="1">
    <citation type="submission" date="2023-04" db="EMBL/GenBank/DDBJ databases">
        <title>Phytophthora fragariaefolia NBRC 109709.</title>
        <authorList>
            <person name="Ichikawa N."/>
            <person name="Sato H."/>
            <person name="Tonouchi N."/>
        </authorList>
    </citation>
    <scope>NUCLEOTIDE SEQUENCE</scope>
    <source>
        <strain evidence="2">NBRC 109709</strain>
    </source>
</reference>
<accession>A0A9W6XUA6</accession>
<evidence type="ECO:0000313" key="3">
    <source>
        <dbReference type="Proteomes" id="UP001165121"/>
    </source>
</evidence>
<dbReference type="PANTHER" id="PTHR33946:SF4">
    <property type="entry name" value="COAGULATION FACTOR XI"/>
    <property type="match status" value="1"/>
</dbReference>
<organism evidence="2 3">
    <name type="scientific">Phytophthora fragariaefolia</name>
    <dbReference type="NCBI Taxonomy" id="1490495"/>
    <lineage>
        <taxon>Eukaryota</taxon>
        <taxon>Sar</taxon>
        <taxon>Stramenopiles</taxon>
        <taxon>Oomycota</taxon>
        <taxon>Peronosporomycetes</taxon>
        <taxon>Peronosporales</taxon>
        <taxon>Peronosporaceae</taxon>
        <taxon>Phytophthora</taxon>
    </lineage>
</organism>